<evidence type="ECO:0000256" key="3">
    <source>
        <dbReference type="ARBA" id="ARBA00022723"/>
    </source>
</evidence>
<evidence type="ECO:0000313" key="8">
    <source>
        <dbReference type="Proteomes" id="UP001642482"/>
    </source>
</evidence>
<evidence type="ECO:0000313" key="7">
    <source>
        <dbReference type="EMBL" id="CAK7233164.1"/>
    </source>
</evidence>
<name>A0ABP0CM14_9PEZI</name>
<comment type="cofactor">
    <cofactor evidence="1">
        <name>Zn(2+)</name>
        <dbReference type="ChEBI" id="CHEBI:29105"/>
    </cofactor>
</comment>
<organism evidence="7 8">
    <name type="scientific">Sporothrix eucalyptigena</name>
    <dbReference type="NCBI Taxonomy" id="1812306"/>
    <lineage>
        <taxon>Eukaryota</taxon>
        <taxon>Fungi</taxon>
        <taxon>Dikarya</taxon>
        <taxon>Ascomycota</taxon>
        <taxon>Pezizomycotina</taxon>
        <taxon>Sordariomycetes</taxon>
        <taxon>Sordariomycetidae</taxon>
        <taxon>Ophiostomatales</taxon>
        <taxon>Ophiostomataceae</taxon>
        <taxon>Sporothrix</taxon>
    </lineage>
</organism>
<protein>
    <recommendedName>
        <fullName evidence="9">Metallo-beta-lactamase domain-containing protein</fullName>
    </recommendedName>
</protein>
<evidence type="ECO:0000256" key="5">
    <source>
        <dbReference type="ARBA" id="ARBA00022833"/>
    </source>
</evidence>
<dbReference type="CDD" id="cd07730">
    <property type="entry name" value="metallo-hydrolase-like_MBL-fold"/>
    <property type="match status" value="1"/>
</dbReference>
<accession>A0ABP0CM14</accession>
<dbReference type="EMBL" id="CAWUHD010000119">
    <property type="protein sequence ID" value="CAK7233164.1"/>
    <property type="molecule type" value="Genomic_DNA"/>
</dbReference>
<evidence type="ECO:0008006" key="9">
    <source>
        <dbReference type="Google" id="ProtNLM"/>
    </source>
</evidence>
<feature type="compositionally biased region" description="Basic and acidic residues" evidence="6">
    <location>
        <begin position="38"/>
        <end position="49"/>
    </location>
</feature>
<evidence type="ECO:0000256" key="4">
    <source>
        <dbReference type="ARBA" id="ARBA00022801"/>
    </source>
</evidence>
<evidence type="ECO:0000256" key="2">
    <source>
        <dbReference type="ARBA" id="ARBA00007749"/>
    </source>
</evidence>
<dbReference type="Proteomes" id="UP001642482">
    <property type="component" value="Unassembled WGS sequence"/>
</dbReference>
<comment type="similarity">
    <text evidence="2">Belongs to the metallo-beta-lactamase superfamily.</text>
</comment>
<gene>
    <name evidence="7" type="ORF">SEUCBS140593_008511</name>
</gene>
<reference evidence="7 8" key="1">
    <citation type="submission" date="2024-01" db="EMBL/GenBank/DDBJ databases">
        <authorList>
            <person name="Allen C."/>
            <person name="Tagirdzhanova G."/>
        </authorList>
    </citation>
    <scope>NUCLEOTIDE SEQUENCE [LARGE SCALE GENOMIC DNA]</scope>
</reference>
<keyword evidence="5" id="KW-0862">Zinc</keyword>
<comment type="caution">
    <text evidence="7">The sequence shown here is derived from an EMBL/GenBank/DDBJ whole genome shotgun (WGS) entry which is preliminary data.</text>
</comment>
<keyword evidence="3" id="KW-0479">Metal-binding</keyword>
<dbReference type="SUPFAM" id="SSF56281">
    <property type="entry name" value="Metallo-hydrolase/oxidoreductase"/>
    <property type="match status" value="1"/>
</dbReference>
<evidence type="ECO:0000256" key="6">
    <source>
        <dbReference type="SAM" id="MobiDB-lite"/>
    </source>
</evidence>
<dbReference type="InterPro" id="IPR051013">
    <property type="entry name" value="MBL_superfamily_lactonases"/>
</dbReference>
<dbReference type="PANTHER" id="PTHR42978">
    <property type="entry name" value="QUORUM-QUENCHING LACTONASE YTNP-RELATED-RELATED"/>
    <property type="match status" value="1"/>
</dbReference>
<sequence length="371" mass="40708">MDGLSKIISGVASIFRDPTACLKPDVKDSPQDNQNSTKENKANAKDSHKYVDGDASSTAFTAAKPPLPTTQLVQKLSSSPGFVSIKPFNTGRMVTPAATLVGDAQGLSMGTSWRFFIQHEPSGTKLWFDMGISHDLSQYIPHIQALHQHFKAVPSERSIVQDTESLGVFPGDVKHIIVSHAHWDHLGPMPAEFSAADMIVGPGSKATCAPGWPADEHSKFDGRIWDATLRSHGLIELPPTSTDSDSTYWQPLGPFPHAHDFFGDGSLYLIDAPGHMEGNIAALCRVQMRETKKSKWVMLGGDCAHCNMFTYWPLAPFGKMPKAFFPSGTLHCDAHEARETIKKIALCKEQEGNDLLVWYAHAEFLEGAWEL</sequence>
<evidence type="ECO:0000256" key="1">
    <source>
        <dbReference type="ARBA" id="ARBA00001947"/>
    </source>
</evidence>
<proteinExistence type="inferred from homology"/>
<keyword evidence="4" id="KW-0378">Hydrolase</keyword>
<dbReference type="Gene3D" id="3.60.15.10">
    <property type="entry name" value="Ribonuclease Z/Hydroxyacylglutathione hydrolase-like"/>
    <property type="match status" value="1"/>
</dbReference>
<dbReference type="PANTHER" id="PTHR42978:SF2">
    <property type="entry name" value="102 KBASES UNSTABLE REGION: FROM 1 TO 119443"/>
    <property type="match status" value="1"/>
</dbReference>
<feature type="region of interest" description="Disordered" evidence="6">
    <location>
        <begin position="22"/>
        <end position="49"/>
    </location>
</feature>
<keyword evidence="8" id="KW-1185">Reference proteome</keyword>
<dbReference type="InterPro" id="IPR036866">
    <property type="entry name" value="RibonucZ/Hydroxyglut_hydro"/>
</dbReference>